<feature type="domain" description="Beta-ketoacyl synthase-like N-terminal" evidence="1">
    <location>
        <begin position="183"/>
        <end position="230"/>
    </location>
</feature>
<dbReference type="GO" id="GO:0016746">
    <property type="term" value="F:acyltransferase activity"/>
    <property type="evidence" value="ECO:0007669"/>
    <property type="project" value="InterPro"/>
</dbReference>
<dbReference type="InterPro" id="IPR016039">
    <property type="entry name" value="Thiolase-like"/>
</dbReference>
<sequence>MTLSPRDAIQIDELDRYDTFMATLGDTQFLDMYLTEANVVQIDVYEISATESPAHSATFVPSEYASQYFDQQAQRAAEILETPTDADLGKRINTCERKQPEATAAPDIPLAAQTPVMSFERRVVKIADSLVTALGSHVDSRLPLNGNNFELNASATDPYGYPALALYNEAVVFPFAVVRVPRCENGCFLKHVVGFDAWFFGLWLCEAEQTDPAHQLALLTAYEAMEMGSMVTDVWPCAGVENNDVAGTREESLRRRHHLGTHNVIISRVLAAVKFYRNDVSYVEILGVTVSYLTLQDLDLPVTVYGLSSPFTMSVRVPRDLCMIQRFFAELQDRSLAELRHRQHHGTCYLRGWFTDGICAQGIFQDPVAAGVEAERVVLNDSPSPVSLAKLFMHLLPTSLGSASSALMLPQPA</sequence>
<evidence type="ECO:0000313" key="2">
    <source>
        <dbReference type="EMBL" id="EFX01509.1"/>
    </source>
</evidence>
<dbReference type="InterPro" id="IPR014030">
    <property type="entry name" value="Ketoacyl_synth_N"/>
</dbReference>
<dbReference type="SUPFAM" id="SSF53901">
    <property type="entry name" value="Thiolase-like"/>
    <property type="match status" value="1"/>
</dbReference>
<evidence type="ECO:0000313" key="3">
    <source>
        <dbReference type="Proteomes" id="UP000007796"/>
    </source>
</evidence>
<dbReference type="OrthoDB" id="3928438at2759"/>
<dbReference type="GeneID" id="25979886"/>
<accession>F0XLB3</accession>
<keyword evidence="3" id="KW-1185">Reference proteome</keyword>
<dbReference type="eggNOG" id="ENOG502SR61">
    <property type="taxonomic scope" value="Eukaryota"/>
</dbReference>
<dbReference type="AlphaFoldDB" id="F0XLB3"/>
<dbReference type="EMBL" id="GL629794">
    <property type="protein sequence ID" value="EFX01509.1"/>
    <property type="molecule type" value="Genomic_DNA"/>
</dbReference>
<dbReference type="Gene3D" id="3.40.47.10">
    <property type="match status" value="1"/>
</dbReference>
<dbReference type="Pfam" id="PF00109">
    <property type="entry name" value="ketoacyl-synt"/>
    <property type="match status" value="1"/>
</dbReference>
<dbReference type="Gene3D" id="3.40.50.1820">
    <property type="entry name" value="alpha/beta hydrolase"/>
    <property type="match status" value="1"/>
</dbReference>
<proteinExistence type="predicted"/>
<evidence type="ECO:0000259" key="1">
    <source>
        <dbReference type="Pfam" id="PF00109"/>
    </source>
</evidence>
<name>F0XLB3_GROCL</name>
<dbReference type="HOGENOM" id="CLU_665731_0_0_1"/>
<dbReference type="RefSeq" id="XP_014170991.1">
    <property type="nucleotide sequence ID" value="XM_014315516.1"/>
</dbReference>
<reference evidence="2 3" key="1">
    <citation type="journal article" date="2011" name="Proc. Natl. Acad. Sci. U.S.A.">
        <title>Genome and transcriptome analyses of the mountain pine beetle-fungal symbiont Grosmannia clavigera, a lodgepole pine pathogen.</title>
        <authorList>
            <person name="DiGuistini S."/>
            <person name="Wang Y."/>
            <person name="Liao N.Y."/>
            <person name="Taylor G."/>
            <person name="Tanguay P."/>
            <person name="Feau N."/>
            <person name="Henrissat B."/>
            <person name="Chan S.K."/>
            <person name="Hesse-Orce U."/>
            <person name="Alamouti S.M."/>
            <person name="Tsui C.K.M."/>
            <person name="Docking R.T."/>
            <person name="Levasseur A."/>
            <person name="Haridas S."/>
            <person name="Robertson G."/>
            <person name="Birol I."/>
            <person name="Holt R.A."/>
            <person name="Marra M.A."/>
            <person name="Hamelin R.C."/>
            <person name="Hirst M."/>
            <person name="Jones S.J.M."/>
            <person name="Bohlmann J."/>
            <person name="Breuil C."/>
        </authorList>
    </citation>
    <scope>NUCLEOTIDE SEQUENCE [LARGE SCALE GENOMIC DNA]</scope>
    <source>
        <strain evidence="3">kw1407 / UAMH 11150</strain>
    </source>
</reference>
<gene>
    <name evidence="2" type="ORF">CMQ_6451</name>
</gene>
<dbReference type="InterPro" id="IPR029058">
    <property type="entry name" value="AB_hydrolase_fold"/>
</dbReference>
<dbReference type="InParanoid" id="F0XLB3"/>
<dbReference type="Proteomes" id="UP000007796">
    <property type="component" value="Unassembled WGS sequence"/>
</dbReference>
<protein>
    <submittedName>
        <fullName evidence="2">Polyketide synthase</fullName>
    </submittedName>
</protein>
<organism evidence="3">
    <name type="scientific">Grosmannia clavigera (strain kw1407 / UAMH 11150)</name>
    <name type="common">Blue stain fungus</name>
    <name type="synonym">Graphiocladiella clavigera</name>
    <dbReference type="NCBI Taxonomy" id="655863"/>
    <lineage>
        <taxon>Eukaryota</taxon>
        <taxon>Fungi</taxon>
        <taxon>Dikarya</taxon>
        <taxon>Ascomycota</taxon>
        <taxon>Pezizomycotina</taxon>
        <taxon>Sordariomycetes</taxon>
        <taxon>Sordariomycetidae</taxon>
        <taxon>Ophiostomatales</taxon>
        <taxon>Ophiostomataceae</taxon>
        <taxon>Leptographium</taxon>
    </lineage>
</organism>